<dbReference type="Proteomes" id="UP000034292">
    <property type="component" value="Unassembled WGS sequence"/>
</dbReference>
<reference evidence="2 3" key="1">
    <citation type="journal article" date="2015" name="Nature">
        <title>rRNA introns, odd ribosomes, and small enigmatic genomes across a large radiation of phyla.</title>
        <authorList>
            <person name="Brown C.T."/>
            <person name="Hug L.A."/>
            <person name="Thomas B.C."/>
            <person name="Sharon I."/>
            <person name="Castelle C.J."/>
            <person name="Singh A."/>
            <person name="Wilkins M.J."/>
            <person name="Williams K.H."/>
            <person name="Banfield J.F."/>
        </authorList>
    </citation>
    <scope>NUCLEOTIDE SEQUENCE [LARGE SCALE GENOMIC DNA]</scope>
</reference>
<dbReference type="NCBIfam" id="TIGR02532">
    <property type="entry name" value="IV_pilin_GFxxxE"/>
    <property type="match status" value="1"/>
</dbReference>
<dbReference type="PANTHER" id="PTHR30093">
    <property type="entry name" value="GENERAL SECRETION PATHWAY PROTEIN G"/>
    <property type="match status" value="1"/>
</dbReference>
<sequence>MYLPKIIRHRKGFTLIEILVVIGILSILLSIVLIAINPARQFAQANNAQRRSDVNAILNSIHQFAADNNGTPPSGIIDSPLIVASSGAGTVNLCTDLVPTYIADMPIDPTEGIESPADSICNDPSATYNTAYTVEKSLNNNRITVSALQAELLETITVTR</sequence>
<proteinExistence type="predicted"/>
<dbReference type="Pfam" id="PF07963">
    <property type="entry name" value="N_methyl"/>
    <property type="match status" value="1"/>
</dbReference>
<dbReference type="SUPFAM" id="SSF54523">
    <property type="entry name" value="Pili subunits"/>
    <property type="match status" value="1"/>
</dbReference>
<keyword evidence="1" id="KW-0812">Transmembrane</keyword>
<keyword evidence="1" id="KW-1133">Transmembrane helix</keyword>
<dbReference type="InterPro" id="IPR045584">
    <property type="entry name" value="Pilin-like"/>
</dbReference>
<dbReference type="InterPro" id="IPR012902">
    <property type="entry name" value="N_methyl_site"/>
</dbReference>
<gene>
    <name evidence="2" type="ORF">UU23_C0001G0099</name>
</gene>
<feature type="transmembrane region" description="Helical" evidence="1">
    <location>
        <begin position="12"/>
        <end position="36"/>
    </location>
</feature>
<name>A0A0G0W218_9BACT</name>
<protein>
    <submittedName>
        <fullName evidence="2">Uncharacterized protein</fullName>
    </submittedName>
</protein>
<dbReference type="EMBL" id="LBZV01000001">
    <property type="protein sequence ID" value="KKR78335.1"/>
    <property type="molecule type" value="Genomic_DNA"/>
</dbReference>
<dbReference type="PROSITE" id="PS00409">
    <property type="entry name" value="PROKAR_NTER_METHYL"/>
    <property type="match status" value="1"/>
</dbReference>
<organism evidence="2 3">
    <name type="scientific">Candidatus Curtissbacteria bacterium GW2011_GWA1_40_9</name>
    <dbReference type="NCBI Taxonomy" id="1618408"/>
    <lineage>
        <taxon>Bacteria</taxon>
        <taxon>Candidatus Curtissiibacteriota</taxon>
    </lineage>
</organism>
<evidence type="ECO:0000256" key="1">
    <source>
        <dbReference type="SAM" id="Phobius"/>
    </source>
</evidence>
<keyword evidence="1" id="KW-0472">Membrane</keyword>
<dbReference type="AlphaFoldDB" id="A0A0G0W218"/>
<evidence type="ECO:0000313" key="2">
    <source>
        <dbReference type="EMBL" id="KKR78335.1"/>
    </source>
</evidence>
<accession>A0A0G0W218</accession>
<comment type="caution">
    <text evidence="2">The sequence shown here is derived from an EMBL/GenBank/DDBJ whole genome shotgun (WGS) entry which is preliminary data.</text>
</comment>
<dbReference type="STRING" id="1618408.UU23_C0001G0099"/>
<dbReference type="Gene3D" id="3.30.700.10">
    <property type="entry name" value="Glycoprotein, Type 4 Pilin"/>
    <property type="match status" value="1"/>
</dbReference>
<evidence type="ECO:0000313" key="3">
    <source>
        <dbReference type="Proteomes" id="UP000034292"/>
    </source>
</evidence>